<protein>
    <submittedName>
        <fullName evidence="1">Uncharacterized protein</fullName>
    </submittedName>
</protein>
<comment type="caution">
    <text evidence="1">The sequence shown here is derived from an EMBL/GenBank/DDBJ whole genome shotgun (WGS) entry which is preliminary data.</text>
</comment>
<sequence>MSYCAQLDRTYLEGPLQYSPDRDPEAELESVFQFTLDDLTAVEMLLDKKQLLYSKQLLRPKPPPSIHGSHKSKWKLCVCPIYSLPKHSLLDSTKSDKSQAITLENKNTSVKLSLMS</sequence>
<accession>A0A0F9GQZ0</accession>
<gene>
    <name evidence="1" type="ORF">LCGC14_2090890</name>
</gene>
<reference evidence="1" key="1">
    <citation type="journal article" date="2015" name="Nature">
        <title>Complex archaea that bridge the gap between prokaryotes and eukaryotes.</title>
        <authorList>
            <person name="Spang A."/>
            <person name="Saw J.H."/>
            <person name="Jorgensen S.L."/>
            <person name="Zaremba-Niedzwiedzka K."/>
            <person name="Martijn J."/>
            <person name="Lind A.E."/>
            <person name="van Eijk R."/>
            <person name="Schleper C."/>
            <person name="Guy L."/>
            <person name="Ettema T.J."/>
        </authorList>
    </citation>
    <scope>NUCLEOTIDE SEQUENCE</scope>
</reference>
<evidence type="ECO:0000313" key="1">
    <source>
        <dbReference type="EMBL" id="KKL71840.1"/>
    </source>
</evidence>
<dbReference type="AlphaFoldDB" id="A0A0F9GQZ0"/>
<organism evidence="1">
    <name type="scientific">marine sediment metagenome</name>
    <dbReference type="NCBI Taxonomy" id="412755"/>
    <lineage>
        <taxon>unclassified sequences</taxon>
        <taxon>metagenomes</taxon>
        <taxon>ecological metagenomes</taxon>
    </lineage>
</organism>
<proteinExistence type="predicted"/>
<name>A0A0F9GQZ0_9ZZZZ</name>
<dbReference type="EMBL" id="LAZR01025464">
    <property type="protein sequence ID" value="KKL71840.1"/>
    <property type="molecule type" value="Genomic_DNA"/>
</dbReference>